<dbReference type="STRING" id="1007099.SAMN05216287_2532"/>
<dbReference type="Gene3D" id="3.20.20.450">
    <property type="entry name" value="EAL domain"/>
    <property type="match status" value="1"/>
</dbReference>
<gene>
    <name evidence="10" type="ORF">SAMN05216287_2532</name>
</gene>
<evidence type="ECO:0000256" key="4">
    <source>
        <dbReference type="ARBA" id="ARBA00022636"/>
    </source>
</evidence>
<dbReference type="PANTHER" id="PTHR44757:SF2">
    <property type="entry name" value="BIOFILM ARCHITECTURE MAINTENANCE PROTEIN MBAA"/>
    <property type="match status" value="1"/>
</dbReference>
<name>A0A1H3A0W1_9PSED</name>
<dbReference type="Pfam" id="PF00990">
    <property type="entry name" value="GGDEF"/>
    <property type="match status" value="1"/>
</dbReference>
<dbReference type="InterPro" id="IPR043128">
    <property type="entry name" value="Rev_trsase/Diguanyl_cyclase"/>
</dbReference>
<dbReference type="RefSeq" id="WP_090228597.1">
    <property type="nucleotide sequence ID" value="NZ_FNNU01000003.1"/>
</dbReference>
<keyword evidence="6" id="KW-0812">Transmembrane</keyword>
<dbReference type="OrthoDB" id="9804951at2"/>
<keyword evidence="6" id="KW-1133">Transmembrane helix</keyword>
<evidence type="ECO:0000259" key="9">
    <source>
        <dbReference type="PROSITE" id="PS50924"/>
    </source>
</evidence>
<dbReference type="EMBL" id="FNNU01000003">
    <property type="protein sequence ID" value="SDX23266.1"/>
    <property type="molecule type" value="Genomic_DNA"/>
</dbReference>
<feature type="transmembrane region" description="Helical" evidence="6">
    <location>
        <begin position="91"/>
        <end position="114"/>
    </location>
</feature>
<dbReference type="FunFam" id="3.20.20.450:FF:000001">
    <property type="entry name" value="Cyclic di-GMP phosphodiesterase yahA"/>
    <property type="match status" value="1"/>
</dbReference>
<evidence type="ECO:0000256" key="1">
    <source>
        <dbReference type="ARBA" id="ARBA00001946"/>
    </source>
</evidence>
<keyword evidence="6" id="KW-0472">Membrane</keyword>
<comment type="catalytic activity">
    <reaction evidence="5">
        <text>3',3'-c-di-GMP + H2O = 5'-phosphoguanylyl(3'-&gt;5')guanosine + H(+)</text>
        <dbReference type="Rhea" id="RHEA:24902"/>
        <dbReference type="ChEBI" id="CHEBI:15377"/>
        <dbReference type="ChEBI" id="CHEBI:15378"/>
        <dbReference type="ChEBI" id="CHEBI:58754"/>
        <dbReference type="ChEBI" id="CHEBI:58805"/>
        <dbReference type="EC" id="3.1.4.52"/>
    </reaction>
    <physiologicalReaction direction="left-to-right" evidence="5">
        <dbReference type="Rhea" id="RHEA:24903"/>
    </physiologicalReaction>
</comment>
<feature type="transmembrane region" description="Helical" evidence="6">
    <location>
        <begin position="235"/>
        <end position="257"/>
    </location>
</feature>
<dbReference type="InterPro" id="IPR035919">
    <property type="entry name" value="EAL_sf"/>
</dbReference>
<feature type="transmembrane region" description="Helical" evidence="6">
    <location>
        <begin position="192"/>
        <end position="215"/>
    </location>
</feature>
<dbReference type="GO" id="GO:0071732">
    <property type="term" value="P:cellular response to nitric oxide"/>
    <property type="evidence" value="ECO:0007669"/>
    <property type="project" value="UniProtKB-ARBA"/>
</dbReference>
<dbReference type="SMART" id="SM00052">
    <property type="entry name" value="EAL"/>
    <property type="match status" value="1"/>
</dbReference>
<dbReference type="PROSITE" id="PS50924">
    <property type="entry name" value="MHYT"/>
    <property type="match status" value="1"/>
</dbReference>
<evidence type="ECO:0000313" key="11">
    <source>
        <dbReference type="Proteomes" id="UP000243778"/>
    </source>
</evidence>
<keyword evidence="4" id="KW-0973">c-di-GMP</keyword>
<organism evidence="10 11">
    <name type="scientific">Pseudomonas kuykendallii</name>
    <dbReference type="NCBI Taxonomy" id="1007099"/>
    <lineage>
        <taxon>Bacteria</taxon>
        <taxon>Pseudomonadati</taxon>
        <taxon>Pseudomonadota</taxon>
        <taxon>Gammaproteobacteria</taxon>
        <taxon>Pseudomonadales</taxon>
        <taxon>Pseudomonadaceae</taxon>
        <taxon>Pseudomonas</taxon>
    </lineage>
</organism>
<dbReference type="CDD" id="cd01949">
    <property type="entry name" value="GGDEF"/>
    <property type="match status" value="1"/>
</dbReference>
<dbReference type="InterPro" id="IPR005330">
    <property type="entry name" value="MHYT_dom"/>
</dbReference>
<dbReference type="PROSITE" id="PS50883">
    <property type="entry name" value="EAL"/>
    <property type="match status" value="1"/>
</dbReference>
<evidence type="ECO:0000256" key="2">
    <source>
        <dbReference type="ARBA" id="ARBA00004533"/>
    </source>
</evidence>
<dbReference type="SMART" id="SM00267">
    <property type="entry name" value="GGDEF"/>
    <property type="match status" value="1"/>
</dbReference>
<dbReference type="EC" id="3.1.4.52" evidence="3"/>
<dbReference type="InterPro" id="IPR029787">
    <property type="entry name" value="Nucleotide_cyclase"/>
</dbReference>
<dbReference type="Pfam" id="PF03707">
    <property type="entry name" value="MHYT"/>
    <property type="match status" value="3"/>
</dbReference>
<dbReference type="InterPro" id="IPR052155">
    <property type="entry name" value="Biofilm_reg_signaling"/>
</dbReference>
<proteinExistence type="predicted"/>
<evidence type="ECO:0000259" key="7">
    <source>
        <dbReference type="PROSITE" id="PS50883"/>
    </source>
</evidence>
<feature type="domain" description="GGDEF" evidence="8">
    <location>
        <begin position="320"/>
        <end position="452"/>
    </location>
</feature>
<protein>
    <recommendedName>
        <fullName evidence="3">cyclic-guanylate-specific phosphodiesterase</fullName>
        <ecNumber evidence="3">3.1.4.52</ecNumber>
    </recommendedName>
</protein>
<evidence type="ECO:0000256" key="6">
    <source>
        <dbReference type="PROSITE-ProRule" id="PRU00244"/>
    </source>
</evidence>
<comment type="cofactor">
    <cofactor evidence="1">
        <name>Mg(2+)</name>
        <dbReference type="ChEBI" id="CHEBI:18420"/>
    </cofactor>
</comment>
<evidence type="ECO:0000313" key="10">
    <source>
        <dbReference type="EMBL" id="SDX23266.1"/>
    </source>
</evidence>
<sequence>MESPGLAALFNLPREGMVALHCMHNGWLVMLAFIVATAAGFTTLGITERMVHARRRRGRLTWGVLGALCMAGGIWSLHFLCMLAFRAPIPIHYTLPATLASLIIALITAALTMFTLNKPALPLRRYVVSAVCIGLGISAMHYSGMLSIVSPASQHYDPRLFVLSLILAVAASLVILLLAMHFRRRTTSRQRLLKLGASALVALAILSMHFTGMHAMTLVVPEGTPLELQPANDTLQLGLSIGLVTLMIVVISLGAAWTNRKLQSKERDLRRVNALLRKLDHAQASLKKAAHHDALTNLLNRRGFNALFAEKLEEHSEQHRDMAVMFLDIDHFKRINDSLGHDAGDELLQVIAQRIRSAVREGDAIARFGGDEFCILASLEQQDDARLLAQRVMQTMKEPIALAGRSMVMTTSIGISLFPQDGDACDELLKHADMALYQSKGSGRNHFTFFSERLRSKASFELELEEDLRKALARDEGLQLFYQPIVDLRSGRTTKLEALVRWQHPQHGMLSPDRFIGIAEANGFITELDGWVLRRACQDVARFQARGHPPLIVTVNCSALNLAHEQLPDEVDQALRQSGLQPQMLELEVTENALMSNINRAISLLQEIRQLGVSLAIDDFGTGYSSLAYLKRLPINTVKIDRSFIQDLAATEEDRQIIQAILAMAHALRLQVVAEGVETQEQVSFLRDQGCDFMQGFLFCRPLPMAQLESFLAERPELPLPLSGQISLV</sequence>
<dbReference type="InterPro" id="IPR001633">
    <property type="entry name" value="EAL_dom"/>
</dbReference>
<feature type="domain" description="EAL" evidence="7">
    <location>
        <begin position="461"/>
        <end position="716"/>
    </location>
</feature>
<evidence type="ECO:0000256" key="5">
    <source>
        <dbReference type="ARBA" id="ARBA00051114"/>
    </source>
</evidence>
<feature type="transmembrane region" description="Helical" evidence="6">
    <location>
        <begin position="126"/>
        <end position="148"/>
    </location>
</feature>
<feature type="transmembrane region" description="Helical" evidence="6">
    <location>
        <begin position="59"/>
        <end position="85"/>
    </location>
</feature>
<dbReference type="AlphaFoldDB" id="A0A1H3A0W1"/>
<dbReference type="FunFam" id="3.30.70.270:FF:000001">
    <property type="entry name" value="Diguanylate cyclase domain protein"/>
    <property type="match status" value="1"/>
</dbReference>
<dbReference type="Gene3D" id="3.30.70.270">
    <property type="match status" value="1"/>
</dbReference>
<dbReference type="SUPFAM" id="SSF141868">
    <property type="entry name" value="EAL domain-like"/>
    <property type="match status" value="1"/>
</dbReference>
<dbReference type="Pfam" id="PF00563">
    <property type="entry name" value="EAL"/>
    <property type="match status" value="1"/>
</dbReference>
<keyword evidence="11" id="KW-1185">Reference proteome</keyword>
<evidence type="ECO:0000256" key="3">
    <source>
        <dbReference type="ARBA" id="ARBA00012282"/>
    </source>
</evidence>
<dbReference type="PANTHER" id="PTHR44757">
    <property type="entry name" value="DIGUANYLATE CYCLASE DGCP"/>
    <property type="match status" value="1"/>
</dbReference>
<feature type="transmembrane region" description="Helical" evidence="6">
    <location>
        <begin position="160"/>
        <end position="180"/>
    </location>
</feature>
<dbReference type="CDD" id="cd01948">
    <property type="entry name" value="EAL"/>
    <property type="match status" value="1"/>
</dbReference>
<dbReference type="Proteomes" id="UP000243778">
    <property type="component" value="Unassembled WGS sequence"/>
</dbReference>
<feature type="domain" description="MHYT" evidence="9">
    <location>
        <begin position="24"/>
        <end position="219"/>
    </location>
</feature>
<dbReference type="InterPro" id="IPR000160">
    <property type="entry name" value="GGDEF_dom"/>
</dbReference>
<dbReference type="GO" id="GO:0071111">
    <property type="term" value="F:cyclic-guanylate-specific phosphodiesterase activity"/>
    <property type="evidence" value="ECO:0007669"/>
    <property type="project" value="UniProtKB-EC"/>
</dbReference>
<dbReference type="GO" id="GO:0005886">
    <property type="term" value="C:plasma membrane"/>
    <property type="evidence" value="ECO:0007669"/>
    <property type="project" value="UniProtKB-SubCell"/>
</dbReference>
<reference evidence="11" key="1">
    <citation type="submission" date="2016-10" db="EMBL/GenBank/DDBJ databases">
        <authorList>
            <person name="Varghese N."/>
            <person name="Submissions S."/>
        </authorList>
    </citation>
    <scope>NUCLEOTIDE SEQUENCE [LARGE SCALE GENOMIC DNA]</scope>
    <source>
        <strain evidence="11">NRRL B-59562</strain>
    </source>
</reference>
<accession>A0A1H3A0W1</accession>
<feature type="transmembrane region" description="Helical" evidence="6">
    <location>
        <begin position="27"/>
        <end position="47"/>
    </location>
</feature>
<dbReference type="PROSITE" id="PS50887">
    <property type="entry name" value="GGDEF"/>
    <property type="match status" value="1"/>
</dbReference>
<dbReference type="SUPFAM" id="SSF55073">
    <property type="entry name" value="Nucleotide cyclase"/>
    <property type="match status" value="1"/>
</dbReference>
<dbReference type="NCBIfam" id="TIGR00254">
    <property type="entry name" value="GGDEF"/>
    <property type="match status" value="1"/>
</dbReference>
<evidence type="ECO:0000259" key="8">
    <source>
        <dbReference type="PROSITE" id="PS50887"/>
    </source>
</evidence>
<comment type="subcellular location">
    <subcellularLocation>
        <location evidence="2">Cell inner membrane</location>
    </subcellularLocation>
</comment>